<dbReference type="Proteomes" id="UP001301388">
    <property type="component" value="Unassembled WGS sequence"/>
</dbReference>
<evidence type="ECO:0000313" key="1">
    <source>
        <dbReference type="EMBL" id="MEA5477193.1"/>
    </source>
</evidence>
<dbReference type="SUPFAM" id="SSF53850">
    <property type="entry name" value="Periplasmic binding protein-like II"/>
    <property type="match status" value="1"/>
</dbReference>
<dbReference type="Gene3D" id="3.40.190.10">
    <property type="entry name" value="Periplasmic binding protein-like II"/>
    <property type="match status" value="2"/>
</dbReference>
<dbReference type="PANTHER" id="PTHR43649:SF12">
    <property type="entry name" value="DIACETYLCHITOBIOSE BINDING PROTEIN DASA"/>
    <property type="match status" value="1"/>
</dbReference>
<dbReference type="Pfam" id="PF13416">
    <property type="entry name" value="SBP_bac_8"/>
    <property type="match status" value="1"/>
</dbReference>
<dbReference type="RefSeq" id="WP_323260604.1">
    <property type="nucleotide sequence ID" value="NZ_JAYGIE010000019.1"/>
</dbReference>
<accession>A0ABU5THR8</accession>
<comment type="caution">
    <text evidence="1">The sequence shown here is derived from an EMBL/GenBank/DDBJ whole genome shotgun (WGS) entry which is preliminary data.</text>
</comment>
<organism evidence="1 2">
    <name type="scientific">Pseudanabaena galeata UHCC 0370</name>
    <dbReference type="NCBI Taxonomy" id="3110310"/>
    <lineage>
        <taxon>Bacteria</taxon>
        <taxon>Bacillati</taxon>
        <taxon>Cyanobacteriota</taxon>
        <taxon>Cyanophyceae</taxon>
        <taxon>Pseudanabaenales</taxon>
        <taxon>Pseudanabaenaceae</taxon>
        <taxon>Pseudanabaena</taxon>
    </lineage>
</organism>
<dbReference type="EMBL" id="JAYGIE010000019">
    <property type="protein sequence ID" value="MEA5477193.1"/>
    <property type="molecule type" value="Genomic_DNA"/>
</dbReference>
<name>A0ABU5THR8_9CYAN</name>
<evidence type="ECO:0000313" key="2">
    <source>
        <dbReference type="Proteomes" id="UP001301388"/>
    </source>
</evidence>
<reference evidence="1 2" key="1">
    <citation type="submission" date="2023-12" db="EMBL/GenBank/DDBJ databases">
        <title>Baltic Sea Cyanobacteria.</title>
        <authorList>
            <person name="Delbaje E."/>
            <person name="Fewer D.P."/>
            <person name="Shishido T.K."/>
        </authorList>
    </citation>
    <scope>NUCLEOTIDE SEQUENCE [LARGE SCALE GENOMIC DNA]</scope>
    <source>
        <strain evidence="1 2">UHCC 0370</strain>
    </source>
</reference>
<dbReference type="PANTHER" id="PTHR43649">
    <property type="entry name" value="ARABINOSE-BINDING PROTEIN-RELATED"/>
    <property type="match status" value="1"/>
</dbReference>
<sequence length="516" mass="57456">MFASNNAANYRRFFTSIVTSLLLFNGVGCSSNNPTSKTTQAENQIEIPVQQQRFDGITITVATFDKPIGVGVERRAREFEKLTGANVNMVKLPLKDVFSSMQREFSNKTNRYDVVVFSPQWMADFVVPGYLENLTPLVKADRQLQWDDVAPFFRDFTATYQGQIYAVPVDGDFHMVYYRTDLLEKAGVTPPRTWDDYVAVAKKFHGQDLNADGQPDYGSCMAKQPKHVNHQLFWSVASSFLQTQGTQQGGFFDRETMKPLVNNEAFAKALDIYKETTQYAPLDELTLNLDGARKLFMDGRCALTLDWGDTGTLAIDPAISKIPDKFGALVLPGSQQVLDRKTGKLAACDKFLCPYAIDGVNHAPYGAVGGWVGGINAAAKPAVKEAGYALISYISQPAQANVDVTIGITGFNPYRISQFTNRENWLEAGMQESVVSKYLGGISVSLKNPNMVLDLRVPENALYQREILDKALTKFLSGKITRQETMQLIEQEWEKTTDRVGREAQLKAYRASLGVE</sequence>
<protein>
    <submittedName>
        <fullName evidence="1">Extracellular solute-binding protein</fullName>
    </submittedName>
</protein>
<gene>
    <name evidence="1" type="ORF">VB774_06120</name>
</gene>
<dbReference type="InterPro" id="IPR006059">
    <property type="entry name" value="SBP"/>
</dbReference>
<dbReference type="InterPro" id="IPR050490">
    <property type="entry name" value="Bact_solute-bd_prot1"/>
</dbReference>
<keyword evidence="2" id="KW-1185">Reference proteome</keyword>
<proteinExistence type="predicted"/>